<evidence type="ECO:0000313" key="3">
    <source>
        <dbReference type="Proteomes" id="UP000199382"/>
    </source>
</evidence>
<evidence type="ECO:0000313" key="2">
    <source>
        <dbReference type="EMBL" id="SDM04215.1"/>
    </source>
</evidence>
<accession>A0A1G9Q1L1</accession>
<dbReference type="Proteomes" id="UP000199382">
    <property type="component" value="Unassembled WGS sequence"/>
</dbReference>
<evidence type="ECO:0000256" key="1">
    <source>
        <dbReference type="SAM" id="SignalP"/>
    </source>
</evidence>
<reference evidence="2 3" key="1">
    <citation type="submission" date="2016-10" db="EMBL/GenBank/DDBJ databases">
        <authorList>
            <person name="de Groot N.N."/>
        </authorList>
    </citation>
    <scope>NUCLEOTIDE SEQUENCE [LARGE SCALE GENOMIC DNA]</scope>
    <source>
        <strain evidence="2 3">DSM 25294</strain>
    </source>
</reference>
<feature type="signal peptide" evidence="1">
    <location>
        <begin position="1"/>
        <end position="20"/>
    </location>
</feature>
<proteinExistence type="predicted"/>
<dbReference type="AlphaFoldDB" id="A0A1G9Q1L1"/>
<protein>
    <recommendedName>
        <fullName evidence="4">DUF4142 domain-containing protein</fullName>
    </recommendedName>
</protein>
<dbReference type="EMBL" id="FNEK01000153">
    <property type="protein sequence ID" value="SDM04215.1"/>
    <property type="molecule type" value="Genomic_DNA"/>
</dbReference>
<keyword evidence="1" id="KW-0732">Signal</keyword>
<evidence type="ECO:0008006" key="4">
    <source>
        <dbReference type="Google" id="ProtNLM"/>
    </source>
</evidence>
<feature type="chain" id="PRO_5011626973" description="DUF4142 domain-containing protein" evidence="1">
    <location>
        <begin position="21"/>
        <end position="148"/>
    </location>
</feature>
<dbReference type="RefSeq" id="WP_093165086.1">
    <property type="nucleotide sequence ID" value="NZ_FNEK01000153.1"/>
</dbReference>
<name>A0A1G9Q1L1_9RHOB</name>
<dbReference type="OrthoDB" id="7877136at2"/>
<gene>
    <name evidence="2" type="ORF">SAMN04488026_11532</name>
</gene>
<sequence length="148" mass="15392">MNRIALTTALALTLAAPAFASDQLAQQLDVEPGVYTTAELISLRSALEDGNYAQANAIRSNPGGISGADAETVREFSLIKAEQDDEHAFANFLRNNDSGENFSVSTKSGVSAGHAQLAASLGVDAADYSLAELVQLKSAQDSDEGSNS</sequence>
<dbReference type="STRING" id="571298.SAMN04488026_11532"/>
<keyword evidence="3" id="KW-1185">Reference proteome</keyword>
<organism evidence="2 3">
    <name type="scientific">Aliiruegeria lutimaris</name>
    <dbReference type="NCBI Taxonomy" id="571298"/>
    <lineage>
        <taxon>Bacteria</taxon>
        <taxon>Pseudomonadati</taxon>
        <taxon>Pseudomonadota</taxon>
        <taxon>Alphaproteobacteria</taxon>
        <taxon>Rhodobacterales</taxon>
        <taxon>Roseobacteraceae</taxon>
        <taxon>Aliiruegeria</taxon>
    </lineage>
</organism>